<dbReference type="EC" id="2.7.13.3" evidence="4"/>
<keyword evidence="12 19" id="KW-1133">Transmembrane helix</keyword>
<keyword evidence="6 17" id="KW-0597">Phosphoprotein</keyword>
<protein>
    <recommendedName>
        <fullName evidence="16">Circadian input-output histidine kinase CikA</fullName>
        <ecNumber evidence="4">2.7.13.3</ecNumber>
    </recommendedName>
</protein>
<evidence type="ECO:0000256" key="18">
    <source>
        <dbReference type="SAM" id="Coils"/>
    </source>
</evidence>
<keyword evidence="5" id="KW-1003">Cell membrane</keyword>
<dbReference type="Gene3D" id="3.40.50.2300">
    <property type="match status" value="1"/>
</dbReference>
<dbReference type="Pfam" id="PF00072">
    <property type="entry name" value="Response_reg"/>
    <property type="match status" value="1"/>
</dbReference>
<proteinExistence type="inferred from homology"/>
<evidence type="ECO:0000256" key="1">
    <source>
        <dbReference type="ARBA" id="ARBA00000085"/>
    </source>
</evidence>
<feature type="transmembrane region" description="Helical" evidence="19">
    <location>
        <begin position="275"/>
        <end position="296"/>
    </location>
</feature>
<evidence type="ECO:0000256" key="11">
    <source>
        <dbReference type="ARBA" id="ARBA00022840"/>
    </source>
</evidence>
<evidence type="ECO:0000256" key="3">
    <source>
        <dbReference type="ARBA" id="ARBA00006402"/>
    </source>
</evidence>
<feature type="coiled-coil region" evidence="18">
    <location>
        <begin position="351"/>
        <end position="381"/>
    </location>
</feature>
<dbReference type="PRINTS" id="PR00344">
    <property type="entry name" value="BCTRLSENSOR"/>
</dbReference>
<comment type="subcellular location">
    <subcellularLocation>
        <location evidence="2">Cell membrane</location>
        <topology evidence="2">Multi-pass membrane protein</topology>
    </subcellularLocation>
</comment>
<evidence type="ECO:0000256" key="10">
    <source>
        <dbReference type="ARBA" id="ARBA00022777"/>
    </source>
</evidence>
<sequence>MLQRFYNNLSLKGKIFLPLLSVFLGMWVVGTLGIGYFLTQRLGTLLEAEIEELASVVQYAFEQKQQLLSLRTRWVADNNNISQFVAQKDRQKLLQTLLPMTTRFQIDFVKIVDNNGAVLVELRQGEINNLPLRDEAINRAAKNGVDWVTTVTPEGDVLSPVILAELTTVKSPQEIVGGIIVGLTLSDKVLQKIRAQTHQHLALFHNSEVVAATLPDAKNTSWQPPSSQTRPKVIKIAKETYFAKAVELSGISADAGLTLVLLNSTTPLEQSKRQLWAGISVLFLVGAGSATVLLFYSSRAIARPLQDLTAIAYHATQESNFTVQVPIKTHDEVGVLGKAFNQLIQQVNFLLNQQQAEVQRQQLLAQELQHTKEKAEAANRAKSEFLANMSHELRTPLNAILGFTQIILRGDTSPQEQRNYIEIVNRSGEHLLSLINDILAMSKIEAGKIVLNPSNFDLYRLLDTLEEMFRLKTQAKSLQLLFERAPDIPQYLKTDESKLRQVLINLLSNAIKFTQEGGIALRVGLSNSEHRDASIEPSEIELVFEVEDTGAGINSDEITHLFEAFSQTESGLQSNEGTGLGLPISQKFVELMGGEMTVQSTPDYGSLFRFNIKAARASLQDIEKTHPQGKVIGIEQREIIPRILIVEDKPVNRQLLTKLLTTVGLDVREANNGKEGIELWESWKPHLIWMDMRMPVMDGYEATRRIKAHPQGKKTIIVALTASALEEERAEILETGCDDFVRKPFREAEIFNTMATHLNLSYIYQEDSKKGSPQESKETLQRPLEKQLQQMPSEWIEELKQAAIKGLDDEILQLIEKIPEDNGSLAETLRDWTNDFDFDAILDLNDRAKI</sequence>
<keyword evidence="13" id="KW-0902">Two-component regulatory system</keyword>
<dbReference type="Pfam" id="PF00512">
    <property type="entry name" value="HisKA"/>
    <property type="match status" value="1"/>
</dbReference>
<dbReference type="GO" id="GO:0005524">
    <property type="term" value="F:ATP binding"/>
    <property type="evidence" value="ECO:0007669"/>
    <property type="project" value="UniProtKB-KW"/>
</dbReference>
<keyword evidence="11" id="KW-0067">ATP-binding</keyword>
<dbReference type="SMART" id="SM00388">
    <property type="entry name" value="HisKA"/>
    <property type="match status" value="1"/>
</dbReference>
<evidence type="ECO:0000256" key="2">
    <source>
        <dbReference type="ARBA" id="ARBA00004651"/>
    </source>
</evidence>
<evidence type="ECO:0000256" key="5">
    <source>
        <dbReference type="ARBA" id="ARBA00022475"/>
    </source>
</evidence>
<feature type="domain" description="Histidine kinase" evidence="20">
    <location>
        <begin position="388"/>
        <end position="616"/>
    </location>
</feature>
<dbReference type="InterPro" id="IPR005467">
    <property type="entry name" value="His_kinase_dom"/>
</dbReference>
<dbReference type="PANTHER" id="PTHR45339:SF1">
    <property type="entry name" value="HYBRID SIGNAL TRANSDUCTION HISTIDINE KINASE J"/>
    <property type="match status" value="1"/>
</dbReference>
<dbReference type="SUPFAM" id="SSF158472">
    <property type="entry name" value="HAMP domain-like"/>
    <property type="match status" value="1"/>
</dbReference>
<dbReference type="CDD" id="cd16922">
    <property type="entry name" value="HATPase_EvgS-ArcB-TorS-like"/>
    <property type="match status" value="1"/>
</dbReference>
<evidence type="ECO:0000256" key="9">
    <source>
        <dbReference type="ARBA" id="ARBA00022741"/>
    </source>
</evidence>
<organism evidence="23 24">
    <name type="scientific">Lusitaniella coriacea LEGE 07157</name>
    <dbReference type="NCBI Taxonomy" id="945747"/>
    <lineage>
        <taxon>Bacteria</taxon>
        <taxon>Bacillati</taxon>
        <taxon>Cyanobacteriota</taxon>
        <taxon>Cyanophyceae</taxon>
        <taxon>Spirulinales</taxon>
        <taxon>Lusitaniellaceae</taxon>
        <taxon>Lusitaniella</taxon>
    </lineage>
</organism>
<dbReference type="Proteomes" id="UP000654482">
    <property type="component" value="Unassembled WGS sequence"/>
</dbReference>
<dbReference type="InterPro" id="IPR003661">
    <property type="entry name" value="HisK_dim/P_dom"/>
</dbReference>
<dbReference type="InterPro" id="IPR029150">
    <property type="entry name" value="dCache_3"/>
</dbReference>
<feature type="modified residue" description="4-aspartylphosphate" evidence="17">
    <location>
        <position position="691"/>
    </location>
</feature>
<evidence type="ECO:0000256" key="6">
    <source>
        <dbReference type="ARBA" id="ARBA00022553"/>
    </source>
</evidence>
<comment type="catalytic activity">
    <reaction evidence="1">
        <text>ATP + protein L-histidine = ADP + protein N-phospho-L-histidine.</text>
        <dbReference type="EC" id="2.7.13.3"/>
    </reaction>
</comment>
<dbReference type="Gene3D" id="3.30.450.20">
    <property type="entry name" value="PAS domain"/>
    <property type="match status" value="1"/>
</dbReference>
<dbReference type="Pfam" id="PF02518">
    <property type="entry name" value="HATPase_c"/>
    <property type="match status" value="1"/>
</dbReference>
<dbReference type="SUPFAM" id="SSF47384">
    <property type="entry name" value="Homodimeric domain of signal transducing histidine kinase"/>
    <property type="match status" value="1"/>
</dbReference>
<reference evidence="23" key="1">
    <citation type="submission" date="2020-10" db="EMBL/GenBank/DDBJ databases">
        <authorList>
            <person name="Castelo-Branco R."/>
            <person name="Eusebio N."/>
            <person name="Adriana R."/>
            <person name="Vieira A."/>
            <person name="Brugerolle De Fraissinette N."/>
            <person name="Rezende De Castro R."/>
            <person name="Schneider M.P."/>
            <person name="Vasconcelos V."/>
            <person name="Leao P.N."/>
        </authorList>
    </citation>
    <scope>NUCLEOTIDE SEQUENCE</scope>
    <source>
        <strain evidence="23">LEGE 07157</strain>
    </source>
</reference>
<dbReference type="InterPro" id="IPR003594">
    <property type="entry name" value="HATPase_dom"/>
</dbReference>
<dbReference type="CDD" id="cd06225">
    <property type="entry name" value="HAMP"/>
    <property type="match status" value="1"/>
</dbReference>
<dbReference type="Pfam" id="PF00672">
    <property type="entry name" value="HAMP"/>
    <property type="match status" value="1"/>
</dbReference>
<keyword evidence="15" id="KW-0131">Cell cycle</keyword>
<evidence type="ECO:0000256" key="7">
    <source>
        <dbReference type="ARBA" id="ARBA00022679"/>
    </source>
</evidence>
<accession>A0A8J7IUS7</accession>
<dbReference type="SUPFAM" id="SSF52172">
    <property type="entry name" value="CheY-like"/>
    <property type="match status" value="1"/>
</dbReference>
<dbReference type="PROSITE" id="PS50109">
    <property type="entry name" value="HIS_KIN"/>
    <property type="match status" value="1"/>
</dbReference>
<gene>
    <name evidence="23" type="ORF">IQ249_18475</name>
</gene>
<evidence type="ECO:0000256" key="17">
    <source>
        <dbReference type="PROSITE-ProRule" id="PRU00169"/>
    </source>
</evidence>
<comment type="similarity">
    <text evidence="3">In the N-terminal section; belongs to the phytochrome family.</text>
</comment>
<dbReference type="Gene3D" id="3.30.565.10">
    <property type="entry name" value="Histidine kinase-like ATPase, C-terminal domain"/>
    <property type="match status" value="1"/>
</dbReference>
<keyword evidence="14 19" id="KW-0472">Membrane</keyword>
<evidence type="ECO:0000256" key="15">
    <source>
        <dbReference type="ARBA" id="ARBA00023306"/>
    </source>
</evidence>
<dbReference type="PANTHER" id="PTHR45339">
    <property type="entry name" value="HYBRID SIGNAL TRANSDUCTION HISTIDINE KINASE J"/>
    <property type="match status" value="1"/>
</dbReference>
<evidence type="ECO:0000256" key="16">
    <source>
        <dbReference type="ARBA" id="ARBA00074306"/>
    </source>
</evidence>
<feature type="domain" description="HAMP" evidence="22">
    <location>
        <begin position="299"/>
        <end position="352"/>
    </location>
</feature>
<dbReference type="SMART" id="SM00304">
    <property type="entry name" value="HAMP"/>
    <property type="match status" value="1"/>
</dbReference>
<evidence type="ECO:0000256" key="4">
    <source>
        <dbReference type="ARBA" id="ARBA00012438"/>
    </source>
</evidence>
<feature type="domain" description="Response regulatory" evidence="21">
    <location>
        <begin position="642"/>
        <end position="758"/>
    </location>
</feature>
<evidence type="ECO:0000256" key="14">
    <source>
        <dbReference type="ARBA" id="ARBA00023136"/>
    </source>
</evidence>
<dbReference type="FunFam" id="1.10.287.130:FF:000038">
    <property type="entry name" value="Sensory transduction histidine kinase"/>
    <property type="match status" value="1"/>
</dbReference>
<dbReference type="SMART" id="SM00448">
    <property type="entry name" value="REC"/>
    <property type="match status" value="1"/>
</dbReference>
<dbReference type="EMBL" id="JADEWZ010000032">
    <property type="protein sequence ID" value="MBE9117887.1"/>
    <property type="molecule type" value="Genomic_DNA"/>
</dbReference>
<keyword evidence="8 19" id="KW-0812">Transmembrane</keyword>
<dbReference type="CDD" id="cd17546">
    <property type="entry name" value="REC_hyHK_CKI1_RcsC-like"/>
    <property type="match status" value="1"/>
</dbReference>
<name>A0A8J7IUS7_9CYAN</name>
<evidence type="ECO:0000259" key="21">
    <source>
        <dbReference type="PROSITE" id="PS50110"/>
    </source>
</evidence>
<keyword evidence="9" id="KW-0547">Nucleotide-binding</keyword>
<evidence type="ECO:0000259" key="22">
    <source>
        <dbReference type="PROSITE" id="PS50885"/>
    </source>
</evidence>
<dbReference type="InterPro" id="IPR011006">
    <property type="entry name" value="CheY-like_superfamily"/>
</dbReference>
<dbReference type="RefSeq" id="WP_194030972.1">
    <property type="nucleotide sequence ID" value="NZ_JADEWZ010000032.1"/>
</dbReference>
<dbReference type="FunFam" id="3.30.565.10:FF:000010">
    <property type="entry name" value="Sensor histidine kinase RcsC"/>
    <property type="match status" value="1"/>
</dbReference>
<dbReference type="InterPro" id="IPR001789">
    <property type="entry name" value="Sig_transdc_resp-reg_receiver"/>
</dbReference>
<keyword evidence="10" id="KW-0418">Kinase</keyword>
<dbReference type="Gene3D" id="1.10.287.130">
    <property type="match status" value="1"/>
</dbReference>
<dbReference type="GO" id="GO:0005886">
    <property type="term" value="C:plasma membrane"/>
    <property type="evidence" value="ECO:0007669"/>
    <property type="project" value="UniProtKB-SubCell"/>
</dbReference>
<evidence type="ECO:0000313" key="24">
    <source>
        <dbReference type="Proteomes" id="UP000654482"/>
    </source>
</evidence>
<dbReference type="AlphaFoldDB" id="A0A8J7IUS7"/>
<dbReference type="InterPro" id="IPR004358">
    <property type="entry name" value="Sig_transdc_His_kin-like_C"/>
</dbReference>
<feature type="transmembrane region" description="Helical" evidence="19">
    <location>
        <begin position="15"/>
        <end position="38"/>
    </location>
</feature>
<dbReference type="SUPFAM" id="SSF55874">
    <property type="entry name" value="ATPase domain of HSP90 chaperone/DNA topoisomerase II/histidine kinase"/>
    <property type="match status" value="1"/>
</dbReference>
<dbReference type="InterPro" id="IPR003660">
    <property type="entry name" value="HAMP_dom"/>
</dbReference>
<dbReference type="PROSITE" id="PS50110">
    <property type="entry name" value="RESPONSE_REGULATORY"/>
    <property type="match status" value="1"/>
</dbReference>
<dbReference type="GO" id="GO:0000155">
    <property type="term" value="F:phosphorelay sensor kinase activity"/>
    <property type="evidence" value="ECO:0007669"/>
    <property type="project" value="InterPro"/>
</dbReference>
<dbReference type="InterPro" id="IPR036097">
    <property type="entry name" value="HisK_dim/P_sf"/>
</dbReference>
<dbReference type="PROSITE" id="PS50885">
    <property type="entry name" value="HAMP"/>
    <property type="match status" value="1"/>
</dbReference>
<keyword evidence="7" id="KW-0808">Transferase</keyword>
<dbReference type="CDD" id="cd00082">
    <property type="entry name" value="HisKA"/>
    <property type="match status" value="1"/>
</dbReference>
<evidence type="ECO:0000256" key="13">
    <source>
        <dbReference type="ARBA" id="ARBA00023012"/>
    </source>
</evidence>
<keyword evidence="24" id="KW-1185">Reference proteome</keyword>
<evidence type="ECO:0000256" key="8">
    <source>
        <dbReference type="ARBA" id="ARBA00022692"/>
    </source>
</evidence>
<keyword evidence="18" id="KW-0175">Coiled coil</keyword>
<dbReference type="InterPro" id="IPR029151">
    <property type="entry name" value="Sensor-like_sf"/>
</dbReference>
<evidence type="ECO:0000256" key="19">
    <source>
        <dbReference type="SAM" id="Phobius"/>
    </source>
</evidence>
<evidence type="ECO:0000256" key="12">
    <source>
        <dbReference type="ARBA" id="ARBA00022989"/>
    </source>
</evidence>
<dbReference type="Gene3D" id="6.10.340.10">
    <property type="match status" value="1"/>
</dbReference>
<dbReference type="SMART" id="SM00387">
    <property type="entry name" value="HATPase_c"/>
    <property type="match status" value="1"/>
</dbReference>
<dbReference type="Pfam" id="PF14827">
    <property type="entry name" value="dCache_3"/>
    <property type="match status" value="1"/>
</dbReference>
<dbReference type="SUPFAM" id="SSF103190">
    <property type="entry name" value="Sensory domain-like"/>
    <property type="match status" value="1"/>
</dbReference>
<dbReference type="InterPro" id="IPR036890">
    <property type="entry name" value="HATPase_C_sf"/>
</dbReference>
<comment type="caution">
    <text evidence="23">The sequence shown here is derived from an EMBL/GenBank/DDBJ whole genome shotgun (WGS) entry which is preliminary data.</text>
</comment>
<evidence type="ECO:0000313" key="23">
    <source>
        <dbReference type="EMBL" id="MBE9117887.1"/>
    </source>
</evidence>
<evidence type="ECO:0000259" key="20">
    <source>
        <dbReference type="PROSITE" id="PS50109"/>
    </source>
</evidence>